<reference evidence="2 4" key="2">
    <citation type="submission" date="2019-09" db="EMBL/GenBank/DDBJ databases">
        <title>A bacterium isolated from glacier soil.</title>
        <authorList>
            <person name="Liu Q."/>
        </authorList>
    </citation>
    <scope>NUCLEOTIDE SEQUENCE [LARGE SCALE GENOMIC DNA]</scope>
    <source>
        <strain evidence="2 4">MDT1-10-3</strain>
    </source>
</reference>
<feature type="domain" description="DUF5689" evidence="1">
    <location>
        <begin position="1"/>
        <end position="213"/>
    </location>
</feature>
<reference evidence="2 4" key="1">
    <citation type="submission" date="2019-07" db="EMBL/GenBank/DDBJ databases">
        <authorList>
            <person name="Qu J.-H."/>
        </authorList>
    </citation>
    <scope>NUCLEOTIDE SEQUENCE [LARGE SCALE GENOMIC DNA]</scope>
    <source>
        <strain evidence="2 4">MDT1-10-3</strain>
    </source>
</reference>
<dbReference type="RefSeq" id="WP_149097545.1">
    <property type="nucleotide sequence ID" value="NZ_BMMG01000002.1"/>
</dbReference>
<reference evidence="3 5" key="3">
    <citation type="submission" date="2024-08" db="EMBL/GenBank/DDBJ databases">
        <authorList>
            <person name="Wei W."/>
        </authorList>
    </citation>
    <scope>NUCLEOTIDE SEQUENCE [LARGE SCALE GENOMIC DNA]</scope>
    <source>
        <strain evidence="3 5">XU2</strain>
    </source>
</reference>
<evidence type="ECO:0000313" key="4">
    <source>
        <dbReference type="Proteomes" id="UP000323866"/>
    </source>
</evidence>
<accession>A0A5M8QJL3</accession>
<dbReference type="InterPro" id="IPR043744">
    <property type="entry name" value="DUF5689"/>
</dbReference>
<dbReference type="Pfam" id="PF18942">
    <property type="entry name" value="DUF5689"/>
    <property type="match status" value="1"/>
</dbReference>
<dbReference type="EMBL" id="JBGOGF010000001">
    <property type="protein sequence ID" value="MFA1769711.1"/>
    <property type="molecule type" value="Genomic_DNA"/>
</dbReference>
<evidence type="ECO:0000313" key="5">
    <source>
        <dbReference type="Proteomes" id="UP001570846"/>
    </source>
</evidence>
<dbReference type="Proteomes" id="UP001570846">
    <property type="component" value="Unassembled WGS sequence"/>
</dbReference>
<evidence type="ECO:0000259" key="1">
    <source>
        <dbReference type="Pfam" id="PF18942"/>
    </source>
</evidence>
<sequence>MSLADVRALYRGEEVTLTREKMAGAHQVVGVVISDPSSGNFPSNQVIIQNTRRKLTRGIVLQFGTPSSTPLVVGDSVVVETEGAALKSINGALHITGLQPSAVTKVKSGITVNPRTVSLEALVNKPGDYEGTLVKIVAGNITPTPTRTSTYSGDKQMTDGNGNNIILHTQSTATFAQERLWPSATYTGVPLAGVNPQAQTPTLLLSLRSINDVEDQSGPLYPGFPETFDNPSLVKDSYNMNPLRGVVDNTIDFSTGSWKLFYSIVGQTPGRDRFTGTWGIRMQDGRPANQSPYVQMNFDLPNGASKVTYIYGAYYTDASSTWWIEYSQDKGKTWKKVGPTMTEAGNWTRTATVLMDISGPVRFRLFKQGLGANNPPAVFNGRFAFDNFAVYAGVE</sequence>
<dbReference type="EMBL" id="VKKZ01000019">
    <property type="protein sequence ID" value="KAA6435351.1"/>
    <property type="molecule type" value="Genomic_DNA"/>
</dbReference>
<protein>
    <submittedName>
        <fullName evidence="3">DUF5689 domain-containing protein</fullName>
    </submittedName>
</protein>
<gene>
    <name evidence="3" type="ORF">ACD591_00285</name>
    <name evidence="2" type="ORF">FOE74_05200</name>
</gene>
<evidence type="ECO:0000313" key="3">
    <source>
        <dbReference type="EMBL" id="MFA1769711.1"/>
    </source>
</evidence>
<dbReference type="AlphaFoldDB" id="A0A5M8QJL3"/>
<dbReference type="Proteomes" id="UP000323866">
    <property type="component" value="Unassembled WGS sequence"/>
</dbReference>
<keyword evidence="5" id="KW-1185">Reference proteome</keyword>
<organism evidence="2 4">
    <name type="scientific">Rufibacter glacialis</name>
    <dbReference type="NCBI Taxonomy" id="1259555"/>
    <lineage>
        <taxon>Bacteria</taxon>
        <taxon>Pseudomonadati</taxon>
        <taxon>Bacteroidota</taxon>
        <taxon>Cytophagia</taxon>
        <taxon>Cytophagales</taxon>
        <taxon>Hymenobacteraceae</taxon>
        <taxon>Rufibacter</taxon>
    </lineage>
</organism>
<proteinExistence type="predicted"/>
<dbReference type="OrthoDB" id="1111074at2"/>
<name>A0A5M8QJL3_9BACT</name>
<evidence type="ECO:0000313" key="2">
    <source>
        <dbReference type="EMBL" id="KAA6435351.1"/>
    </source>
</evidence>
<comment type="caution">
    <text evidence="2">The sequence shown here is derived from an EMBL/GenBank/DDBJ whole genome shotgun (WGS) entry which is preliminary data.</text>
</comment>